<dbReference type="InterPro" id="IPR029058">
    <property type="entry name" value="AB_hydrolase_fold"/>
</dbReference>
<dbReference type="EMBL" id="AZSP01000312">
    <property type="protein sequence ID" value="PVE06074.1"/>
    <property type="molecule type" value="Genomic_DNA"/>
</dbReference>
<dbReference type="STRING" id="1440053.GCA_000718095_00114"/>
<dbReference type="Pfam" id="PF12697">
    <property type="entry name" value="Abhydrolase_6"/>
    <property type="match status" value="1"/>
</dbReference>
<gene>
    <name evidence="2" type="ORF">Y717_32695</name>
</gene>
<name>A0A2T7ST95_9ACTN</name>
<feature type="domain" description="AB hydrolase-1" evidence="1">
    <location>
        <begin position="27"/>
        <end position="142"/>
    </location>
</feature>
<evidence type="ECO:0000313" key="3">
    <source>
        <dbReference type="Proteomes" id="UP000245992"/>
    </source>
</evidence>
<protein>
    <recommendedName>
        <fullName evidence="1">AB hydrolase-1 domain-containing protein</fullName>
    </recommendedName>
</protein>
<dbReference type="RefSeq" id="WP_063759097.1">
    <property type="nucleotide sequence ID" value="NZ_AZSP01000312.1"/>
</dbReference>
<comment type="caution">
    <text evidence="2">The sequence shown here is derived from an EMBL/GenBank/DDBJ whole genome shotgun (WGS) entry which is preliminary data.</text>
</comment>
<keyword evidence="3" id="KW-1185">Reference proteome</keyword>
<sequence>MPVRDRRAAVQPALVLDRTAARPRAVVLLLHGGREEGIEPPARLSLPSARMWPFTRAVLRATDGYDVVVGRVRYRCRGWNGSRADAARDTRRALDELEPLVGPVPVVLVGHSMGGRAALAAAGHDLVSGVVGLAPWCPPGEPVEQLAGRRTVLLHGDRDRVTNPRGSVELAARARAAGAEACAVLLPGGDHAMLRSPRTWHTLATHSVTALLGMEPFPCPVRHAFPEPAEDGTDPVQRA</sequence>
<organism evidence="2 3">
    <name type="scientific">Streptomyces scopuliridis RB72</name>
    <dbReference type="NCBI Taxonomy" id="1440053"/>
    <lineage>
        <taxon>Bacteria</taxon>
        <taxon>Bacillati</taxon>
        <taxon>Actinomycetota</taxon>
        <taxon>Actinomycetes</taxon>
        <taxon>Kitasatosporales</taxon>
        <taxon>Streptomycetaceae</taxon>
        <taxon>Streptomyces</taxon>
    </lineage>
</organism>
<accession>A0A2T7ST95</accession>
<dbReference type="SUPFAM" id="SSF53474">
    <property type="entry name" value="alpha/beta-Hydrolases"/>
    <property type="match status" value="1"/>
</dbReference>
<reference evidence="2 3" key="1">
    <citation type="submission" date="2013-12" db="EMBL/GenBank/DDBJ databases">
        <title>Annotated genome of Streptomyces scopuliridis.</title>
        <authorList>
            <person name="Olson J.B."/>
        </authorList>
    </citation>
    <scope>NUCLEOTIDE SEQUENCE [LARGE SCALE GENOMIC DNA]</scope>
    <source>
        <strain evidence="2 3">RB72</strain>
    </source>
</reference>
<evidence type="ECO:0000259" key="1">
    <source>
        <dbReference type="Pfam" id="PF12697"/>
    </source>
</evidence>
<proteinExistence type="predicted"/>
<dbReference type="AlphaFoldDB" id="A0A2T7ST95"/>
<dbReference type="GO" id="GO:0003824">
    <property type="term" value="F:catalytic activity"/>
    <property type="evidence" value="ECO:0007669"/>
    <property type="project" value="UniProtKB-ARBA"/>
</dbReference>
<evidence type="ECO:0000313" key="2">
    <source>
        <dbReference type="EMBL" id="PVE06074.1"/>
    </source>
</evidence>
<dbReference type="Proteomes" id="UP000245992">
    <property type="component" value="Unassembled WGS sequence"/>
</dbReference>
<dbReference type="InterPro" id="IPR000073">
    <property type="entry name" value="AB_hydrolase_1"/>
</dbReference>
<dbReference type="Gene3D" id="3.40.50.1820">
    <property type="entry name" value="alpha/beta hydrolase"/>
    <property type="match status" value="1"/>
</dbReference>